<dbReference type="Pfam" id="PF19300">
    <property type="entry name" value="BPD_transp_1_N"/>
    <property type="match status" value="1"/>
</dbReference>
<feature type="transmembrane region" description="Helical" evidence="7">
    <location>
        <begin position="237"/>
        <end position="260"/>
    </location>
</feature>
<dbReference type="GO" id="GO:0055085">
    <property type="term" value="P:transmembrane transport"/>
    <property type="evidence" value="ECO:0007669"/>
    <property type="project" value="InterPro"/>
</dbReference>
<comment type="similarity">
    <text evidence="7">Belongs to the binding-protein-dependent transport system permease family.</text>
</comment>
<sequence length="313" mass="33245">MVSFTLRRLGAGVVLLIAISILTYSILFFSSANIARNLVGDQATEEQVALKEQQLGLDQPFLSRFADWFMSALSGDFGRSWFTSEPVAVAIANRLPITLTLVAVAILLTAIVSTLIGMLAAVKRGWMDRAVQVGAVIGYAAPGFVLAVLFVTLFAVQLRLVPPVSTISPGAGAAAWFTSLLLPVIALAINAVASSAQQLRSAIIKQLERDYVRTLRSRGIAEREILFRHVLRSAAPAGLTILSLQFIGMLGGAVIVEQIFALPGIGSLAVTATSAGDIPVVMGVVLFTVIIVIVVNLLVDLVNGWLNPKVRVS</sequence>
<evidence type="ECO:0000313" key="10">
    <source>
        <dbReference type="Proteomes" id="UP000585905"/>
    </source>
</evidence>
<dbReference type="InterPro" id="IPR035906">
    <property type="entry name" value="MetI-like_sf"/>
</dbReference>
<dbReference type="PANTHER" id="PTHR43163:SF3">
    <property type="entry name" value="PEPTIDE ABC TRANSPORTER PERMEASE PROTEIN"/>
    <property type="match status" value="1"/>
</dbReference>
<dbReference type="InterPro" id="IPR000515">
    <property type="entry name" value="MetI-like"/>
</dbReference>
<evidence type="ECO:0000313" key="9">
    <source>
        <dbReference type="EMBL" id="MBA8847917.1"/>
    </source>
</evidence>
<comment type="caution">
    <text evidence="9">The sequence shown here is derived from an EMBL/GenBank/DDBJ whole genome shotgun (WGS) entry which is preliminary data.</text>
</comment>
<evidence type="ECO:0000256" key="4">
    <source>
        <dbReference type="ARBA" id="ARBA00022692"/>
    </source>
</evidence>
<evidence type="ECO:0000256" key="5">
    <source>
        <dbReference type="ARBA" id="ARBA00022989"/>
    </source>
</evidence>
<dbReference type="AlphaFoldDB" id="A0A839E8V6"/>
<dbReference type="Proteomes" id="UP000585905">
    <property type="component" value="Unassembled WGS sequence"/>
</dbReference>
<evidence type="ECO:0000256" key="1">
    <source>
        <dbReference type="ARBA" id="ARBA00004651"/>
    </source>
</evidence>
<dbReference type="EMBL" id="JACGWX010000003">
    <property type="protein sequence ID" value="MBA8847917.1"/>
    <property type="molecule type" value="Genomic_DNA"/>
</dbReference>
<keyword evidence="3" id="KW-1003">Cell membrane</keyword>
<feature type="transmembrane region" description="Helical" evidence="7">
    <location>
        <begin position="97"/>
        <end position="121"/>
    </location>
</feature>
<evidence type="ECO:0000256" key="3">
    <source>
        <dbReference type="ARBA" id="ARBA00022475"/>
    </source>
</evidence>
<proteinExistence type="inferred from homology"/>
<comment type="subcellular location">
    <subcellularLocation>
        <location evidence="1 7">Cell membrane</location>
        <topology evidence="1 7">Multi-pass membrane protein</topology>
    </subcellularLocation>
</comment>
<dbReference type="Pfam" id="PF00528">
    <property type="entry name" value="BPD_transp_1"/>
    <property type="match status" value="1"/>
</dbReference>
<dbReference type="PANTHER" id="PTHR43163">
    <property type="entry name" value="DIPEPTIDE TRANSPORT SYSTEM PERMEASE PROTEIN DPPB-RELATED"/>
    <property type="match status" value="1"/>
</dbReference>
<dbReference type="SUPFAM" id="SSF161098">
    <property type="entry name" value="MetI-like"/>
    <property type="match status" value="1"/>
</dbReference>
<feature type="domain" description="ABC transmembrane type-1" evidence="8">
    <location>
        <begin position="95"/>
        <end position="299"/>
    </location>
</feature>
<keyword evidence="4 7" id="KW-0812">Transmembrane</keyword>
<keyword evidence="2 7" id="KW-0813">Transport</keyword>
<accession>A0A839E8V6</accession>
<dbReference type="GO" id="GO:0005886">
    <property type="term" value="C:plasma membrane"/>
    <property type="evidence" value="ECO:0007669"/>
    <property type="project" value="UniProtKB-SubCell"/>
</dbReference>
<keyword evidence="10" id="KW-1185">Reference proteome</keyword>
<name>A0A839E8V6_9MICO</name>
<keyword evidence="5 7" id="KW-1133">Transmembrane helix</keyword>
<reference evidence="9 10" key="1">
    <citation type="submission" date="2020-07" db="EMBL/GenBank/DDBJ databases">
        <title>Sequencing the genomes of 1000 actinobacteria strains.</title>
        <authorList>
            <person name="Klenk H.-P."/>
        </authorList>
    </citation>
    <scope>NUCLEOTIDE SEQUENCE [LARGE SCALE GENOMIC DNA]</scope>
    <source>
        <strain evidence="9 10">DSM 19663</strain>
    </source>
</reference>
<evidence type="ECO:0000256" key="2">
    <source>
        <dbReference type="ARBA" id="ARBA00022448"/>
    </source>
</evidence>
<dbReference type="InterPro" id="IPR045621">
    <property type="entry name" value="BPD_transp_1_N"/>
</dbReference>
<dbReference type="PROSITE" id="PS50928">
    <property type="entry name" value="ABC_TM1"/>
    <property type="match status" value="1"/>
</dbReference>
<evidence type="ECO:0000259" key="8">
    <source>
        <dbReference type="PROSITE" id="PS50928"/>
    </source>
</evidence>
<organism evidence="9 10">
    <name type="scientific">Microcella alkalica</name>
    <dbReference type="NCBI Taxonomy" id="355930"/>
    <lineage>
        <taxon>Bacteria</taxon>
        <taxon>Bacillati</taxon>
        <taxon>Actinomycetota</taxon>
        <taxon>Actinomycetes</taxon>
        <taxon>Micrococcales</taxon>
        <taxon>Microbacteriaceae</taxon>
        <taxon>Microcella</taxon>
    </lineage>
</organism>
<dbReference type="Gene3D" id="1.10.3720.10">
    <property type="entry name" value="MetI-like"/>
    <property type="match status" value="1"/>
</dbReference>
<evidence type="ECO:0000256" key="7">
    <source>
        <dbReference type="RuleBase" id="RU363032"/>
    </source>
</evidence>
<feature type="transmembrane region" description="Helical" evidence="7">
    <location>
        <begin position="174"/>
        <end position="193"/>
    </location>
</feature>
<feature type="transmembrane region" description="Helical" evidence="7">
    <location>
        <begin position="280"/>
        <end position="299"/>
    </location>
</feature>
<gene>
    <name evidence="9" type="ORF">FHX53_001509</name>
</gene>
<protein>
    <submittedName>
        <fullName evidence="9">Peptide/nickel transport system permease protein</fullName>
    </submittedName>
</protein>
<feature type="transmembrane region" description="Helical" evidence="7">
    <location>
        <begin position="133"/>
        <end position="154"/>
    </location>
</feature>
<evidence type="ECO:0000256" key="6">
    <source>
        <dbReference type="ARBA" id="ARBA00023136"/>
    </source>
</evidence>
<dbReference type="RefSeq" id="WP_182490736.1">
    <property type="nucleotide sequence ID" value="NZ_BAAAOV010000001.1"/>
</dbReference>
<keyword evidence="6 7" id="KW-0472">Membrane</keyword>
<dbReference type="CDD" id="cd06261">
    <property type="entry name" value="TM_PBP2"/>
    <property type="match status" value="1"/>
</dbReference>
<feature type="transmembrane region" description="Helical" evidence="7">
    <location>
        <begin position="9"/>
        <end position="29"/>
    </location>
</feature>